<accession>E2AQB2</accession>
<name>E2AQB2_CAMFO</name>
<dbReference type="PANTHER" id="PTHR45823">
    <property type="entry name" value="T-SNARE COILED-COIL HOMOLOGY DOMAIN-CONTAINING PROTEIN"/>
    <property type="match status" value="1"/>
</dbReference>
<dbReference type="EMBL" id="GL441720">
    <property type="protein sequence ID" value="EFN64379.1"/>
    <property type="molecule type" value="Genomic_DNA"/>
</dbReference>
<proteinExistence type="predicted"/>
<dbReference type="PANTHER" id="PTHR45823:SF1">
    <property type="entry name" value="T-SNARE COILED-COIL HOMOLOGY DOMAIN-CONTAINING PROTEIN"/>
    <property type="match status" value="1"/>
</dbReference>
<evidence type="ECO:0000313" key="1">
    <source>
        <dbReference type="EMBL" id="EFN64379.1"/>
    </source>
</evidence>
<evidence type="ECO:0008006" key="3">
    <source>
        <dbReference type="Google" id="ProtNLM"/>
    </source>
</evidence>
<organism evidence="2">
    <name type="scientific">Camponotus floridanus</name>
    <name type="common">Florida carpenter ant</name>
    <dbReference type="NCBI Taxonomy" id="104421"/>
    <lineage>
        <taxon>Eukaryota</taxon>
        <taxon>Metazoa</taxon>
        <taxon>Ecdysozoa</taxon>
        <taxon>Arthropoda</taxon>
        <taxon>Hexapoda</taxon>
        <taxon>Insecta</taxon>
        <taxon>Pterygota</taxon>
        <taxon>Neoptera</taxon>
        <taxon>Endopterygota</taxon>
        <taxon>Hymenoptera</taxon>
        <taxon>Apocrita</taxon>
        <taxon>Aculeata</taxon>
        <taxon>Formicoidea</taxon>
        <taxon>Formicidae</taxon>
        <taxon>Formicinae</taxon>
        <taxon>Camponotus</taxon>
    </lineage>
</organism>
<dbReference type="Proteomes" id="UP000000311">
    <property type="component" value="Unassembled WGS sequence"/>
</dbReference>
<protein>
    <recommendedName>
        <fullName evidence="3">Retrotransposon gag domain-containing protein</fullName>
    </recommendedName>
</protein>
<reference evidence="1 2" key="1">
    <citation type="journal article" date="2010" name="Science">
        <title>Genomic comparison of the ants Camponotus floridanus and Harpegnathos saltator.</title>
        <authorList>
            <person name="Bonasio R."/>
            <person name="Zhang G."/>
            <person name="Ye C."/>
            <person name="Mutti N.S."/>
            <person name="Fang X."/>
            <person name="Qin N."/>
            <person name="Donahue G."/>
            <person name="Yang P."/>
            <person name="Li Q."/>
            <person name="Li C."/>
            <person name="Zhang P."/>
            <person name="Huang Z."/>
            <person name="Berger S.L."/>
            <person name="Reinberg D."/>
            <person name="Wang J."/>
            <person name="Liebig J."/>
        </authorList>
    </citation>
    <scope>NUCLEOTIDE SEQUENCE [LARGE SCALE GENOMIC DNA]</scope>
    <source>
        <strain evidence="2">C129</strain>
    </source>
</reference>
<gene>
    <name evidence="1" type="ORF">EAG_07262</name>
</gene>
<evidence type="ECO:0000313" key="2">
    <source>
        <dbReference type="Proteomes" id="UP000000311"/>
    </source>
</evidence>
<dbReference type="AlphaFoldDB" id="E2AQB2"/>
<sequence length="100" mass="11351">MTVVLASCLRGKARSVLESMEDLESCSFEELKSKLELRFREGQLSQNCYTQFMNRKQKFGEDYATFGSELEKLACLAYPECSYAVRDKIACAQIVSSLLD</sequence>
<dbReference type="InParanoid" id="E2AQB2"/>
<keyword evidence="2" id="KW-1185">Reference proteome</keyword>